<feature type="region of interest" description="Disordered" evidence="1">
    <location>
        <begin position="1"/>
        <end position="20"/>
    </location>
</feature>
<accession>A0A4Z0Z9D3</accession>
<keyword evidence="3" id="KW-1185">Reference proteome</keyword>
<protein>
    <submittedName>
        <fullName evidence="2">Uncharacterized protein</fullName>
    </submittedName>
</protein>
<gene>
    <name evidence="2" type="ORF">E0Z10_g2698</name>
</gene>
<dbReference type="OrthoDB" id="5984008at2759"/>
<name>A0A4Z0Z9D3_9PEZI</name>
<evidence type="ECO:0000313" key="3">
    <source>
        <dbReference type="Proteomes" id="UP000297716"/>
    </source>
</evidence>
<dbReference type="AlphaFoldDB" id="A0A4Z0Z9D3"/>
<organism evidence="2 3">
    <name type="scientific">Xylaria hypoxylon</name>
    <dbReference type="NCBI Taxonomy" id="37992"/>
    <lineage>
        <taxon>Eukaryota</taxon>
        <taxon>Fungi</taxon>
        <taxon>Dikarya</taxon>
        <taxon>Ascomycota</taxon>
        <taxon>Pezizomycotina</taxon>
        <taxon>Sordariomycetes</taxon>
        <taxon>Xylariomycetidae</taxon>
        <taxon>Xylariales</taxon>
        <taxon>Xylariaceae</taxon>
        <taxon>Xylaria</taxon>
    </lineage>
</organism>
<evidence type="ECO:0000256" key="1">
    <source>
        <dbReference type="SAM" id="MobiDB-lite"/>
    </source>
</evidence>
<reference evidence="2 3" key="1">
    <citation type="submission" date="2019-03" db="EMBL/GenBank/DDBJ databases">
        <title>Draft genome sequence of Xylaria hypoxylon DSM 108379, a ubiquitous saprotrophic-parasitic fungi on hardwood.</title>
        <authorList>
            <person name="Buettner E."/>
            <person name="Leonhardt S."/>
            <person name="Gebauer A.M."/>
            <person name="Liers C."/>
            <person name="Hofrichter M."/>
            <person name="Kellner H."/>
        </authorList>
    </citation>
    <scope>NUCLEOTIDE SEQUENCE [LARGE SCALE GENOMIC DNA]</scope>
    <source>
        <strain evidence="2 3">DSM 108379</strain>
    </source>
</reference>
<comment type="caution">
    <text evidence="2">The sequence shown here is derived from an EMBL/GenBank/DDBJ whole genome shotgun (WGS) entry which is preliminary data.</text>
</comment>
<evidence type="ECO:0000313" key="2">
    <source>
        <dbReference type="EMBL" id="TGJ86046.1"/>
    </source>
</evidence>
<sequence>MVEATYVPDDKNHAPSPDGDLLPAWVKPDLDRLLVVKKAEGDFRSWATSLVDLPAGALFARITGVTIVEPSWRSVQVRIYISP</sequence>
<proteinExistence type="predicted"/>
<dbReference type="STRING" id="37992.A0A4Z0Z9D3"/>
<dbReference type="EMBL" id="SKBN01000034">
    <property type="protein sequence ID" value="TGJ86046.1"/>
    <property type="molecule type" value="Genomic_DNA"/>
</dbReference>
<dbReference type="Proteomes" id="UP000297716">
    <property type="component" value="Unassembled WGS sequence"/>
</dbReference>